<name>A0A382R082_9ZZZZ</name>
<proteinExistence type="predicted"/>
<reference evidence="1" key="1">
    <citation type="submission" date="2018-05" db="EMBL/GenBank/DDBJ databases">
        <authorList>
            <person name="Lanie J.A."/>
            <person name="Ng W.-L."/>
            <person name="Kazmierczak K.M."/>
            <person name="Andrzejewski T.M."/>
            <person name="Davidsen T.M."/>
            <person name="Wayne K.J."/>
            <person name="Tettelin H."/>
            <person name="Glass J.I."/>
            <person name="Rusch D."/>
            <person name="Podicherti R."/>
            <person name="Tsui H.-C.T."/>
            <person name="Winkler M.E."/>
        </authorList>
    </citation>
    <scope>NUCLEOTIDE SEQUENCE</scope>
</reference>
<gene>
    <name evidence="1" type="ORF">METZ01_LOCUS344008</name>
</gene>
<feature type="non-terminal residue" evidence="1">
    <location>
        <position position="1"/>
    </location>
</feature>
<accession>A0A382R082</accession>
<organism evidence="1">
    <name type="scientific">marine metagenome</name>
    <dbReference type="NCBI Taxonomy" id="408172"/>
    <lineage>
        <taxon>unclassified sequences</taxon>
        <taxon>metagenomes</taxon>
        <taxon>ecological metagenomes</taxon>
    </lineage>
</organism>
<dbReference type="AlphaFoldDB" id="A0A382R082"/>
<evidence type="ECO:0000313" key="1">
    <source>
        <dbReference type="EMBL" id="SVC91154.1"/>
    </source>
</evidence>
<protein>
    <submittedName>
        <fullName evidence="1">Uncharacterized protein</fullName>
    </submittedName>
</protein>
<sequence>VLEEAIRKMHQAIELPAGWAWGWDGRFGAALLVTRPPVTEQLQSCLQSHFDQVWNHQMLNMLPRDVSALVESLDGIRTEQSLFTKSLGQDLLLWSAWWPWSGNSHISVRLGVHSASAGPELARARKLLQSIFTRA</sequence>
<dbReference type="EMBL" id="UINC01118193">
    <property type="protein sequence ID" value="SVC91154.1"/>
    <property type="molecule type" value="Genomic_DNA"/>
</dbReference>